<evidence type="ECO:0000256" key="1">
    <source>
        <dbReference type="SAM" id="MobiDB-lite"/>
    </source>
</evidence>
<gene>
    <name evidence="3" type="ORF">N7492_008524</name>
</gene>
<feature type="signal peptide" evidence="2">
    <location>
        <begin position="1"/>
        <end position="18"/>
    </location>
</feature>
<keyword evidence="2" id="KW-0732">Signal</keyword>
<comment type="caution">
    <text evidence="3">The sequence shown here is derived from an EMBL/GenBank/DDBJ whole genome shotgun (WGS) entry which is preliminary data.</text>
</comment>
<evidence type="ECO:0000256" key="2">
    <source>
        <dbReference type="SAM" id="SignalP"/>
    </source>
</evidence>
<reference evidence="3" key="2">
    <citation type="journal article" date="2023" name="IMA Fungus">
        <title>Comparative genomic study of the Penicillium genus elucidates a diverse pangenome and 15 lateral gene transfer events.</title>
        <authorList>
            <person name="Petersen C."/>
            <person name="Sorensen T."/>
            <person name="Nielsen M.R."/>
            <person name="Sondergaard T.E."/>
            <person name="Sorensen J.L."/>
            <person name="Fitzpatrick D.A."/>
            <person name="Frisvad J.C."/>
            <person name="Nielsen K.L."/>
        </authorList>
    </citation>
    <scope>NUCLEOTIDE SEQUENCE</scope>
    <source>
        <strain evidence="3">IBT 21917</strain>
    </source>
</reference>
<sequence length="124" mass="13174">MSFPAVLLLLSSCAPRWAVPGRGGVRPSTVATFRGRMLAGGAGLGRAVQYATSVLVSFMWACTDEAALVFRLKPGPSKPNPMDQKLPGLLEGPYSDDDGGPFQPAAMNMRRGVRRSDHALITSD</sequence>
<feature type="chain" id="PRO_5040803205" description="Secreted protein" evidence="2">
    <location>
        <begin position="19"/>
        <end position="124"/>
    </location>
</feature>
<organism evidence="3 4">
    <name type="scientific">Penicillium capsulatum</name>
    <dbReference type="NCBI Taxonomy" id="69766"/>
    <lineage>
        <taxon>Eukaryota</taxon>
        <taxon>Fungi</taxon>
        <taxon>Dikarya</taxon>
        <taxon>Ascomycota</taxon>
        <taxon>Pezizomycotina</taxon>
        <taxon>Eurotiomycetes</taxon>
        <taxon>Eurotiomycetidae</taxon>
        <taxon>Eurotiales</taxon>
        <taxon>Aspergillaceae</taxon>
        <taxon>Penicillium</taxon>
    </lineage>
</organism>
<dbReference type="EMBL" id="JAPQKO010000006">
    <property type="protein sequence ID" value="KAJ5155721.1"/>
    <property type="molecule type" value="Genomic_DNA"/>
</dbReference>
<dbReference type="AlphaFoldDB" id="A0A9W9HTM8"/>
<evidence type="ECO:0008006" key="5">
    <source>
        <dbReference type="Google" id="ProtNLM"/>
    </source>
</evidence>
<name>A0A9W9HTM8_9EURO</name>
<reference evidence="3" key="1">
    <citation type="submission" date="2022-11" db="EMBL/GenBank/DDBJ databases">
        <authorList>
            <person name="Petersen C."/>
        </authorList>
    </citation>
    <scope>NUCLEOTIDE SEQUENCE</scope>
    <source>
        <strain evidence="3">IBT 21917</strain>
    </source>
</reference>
<keyword evidence="4" id="KW-1185">Reference proteome</keyword>
<dbReference type="Proteomes" id="UP001146351">
    <property type="component" value="Unassembled WGS sequence"/>
</dbReference>
<proteinExistence type="predicted"/>
<feature type="region of interest" description="Disordered" evidence="1">
    <location>
        <begin position="73"/>
        <end position="124"/>
    </location>
</feature>
<evidence type="ECO:0000313" key="3">
    <source>
        <dbReference type="EMBL" id="KAJ5155721.1"/>
    </source>
</evidence>
<protein>
    <recommendedName>
        <fullName evidence="5">Secreted protein</fullName>
    </recommendedName>
</protein>
<evidence type="ECO:0000313" key="4">
    <source>
        <dbReference type="Proteomes" id="UP001146351"/>
    </source>
</evidence>
<accession>A0A9W9HTM8</accession>